<accession>A0A6P3XGE0</accession>
<proteinExistence type="predicted"/>
<keyword evidence="2" id="KW-1185">Reference proteome</keyword>
<dbReference type="RefSeq" id="XP_014477485.1">
    <property type="nucleotide sequence ID" value="XM_014621999.1"/>
</dbReference>
<sequence>MRDTSDMMEDALSEDTMMDCGGDGGGLEDFVDLATDITDSSPTIRDAAERLLTLLGVDDGDEDLVSSSEDEGVEVDIDDLEDDDEETGNARLLHHLAASLAQELKYSSTRSSPSTSGRGAHQARGGSAHCVEMLQDTSYLERGCLQDQAEPKAPVHQQSDFFARSGQLFEERSTAGRTKSFLSFDAYRQDRQEQRSRSFEPKDAASHAFPGYICLDQRLRTGEQAAAQPDNKYFGHQQQDTDSWAAGWDACANEALRYLVEDEGLPLHHPTVIAMKNHLDLQRERAFAQHTGYTEAKSQDMNLALD</sequence>
<name>A0A6P3XGE0_DINQU</name>
<dbReference type="KEGG" id="dqu:106745946"/>
<organism evidence="2 3">
    <name type="scientific">Dinoponera quadriceps</name>
    <name type="common">South American ant</name>
    <dbReference type="NCBI Taxonomy" id="609295"/>
    <lineage>
        <taxon>Eukaryota</taxon>
        <taxon>Metazoa</taxon>
        <taxon>Ecdysozoa</taxon>
        <taxon>Arthropoda</taxon>
        <taxon>Hexapoda</taxon>
        <taxon>Insecta</taxon>
        <taxon>Pterygota</taxon>
        <taxon>Neoptera</taxon>
        <taxon>Endopterygota</taxon>
        <taxon>Hymenoptera</taxon>
        <taxon>Apocrita</taxon>
        <taxon>Aculeata</taxon>
        <taxon>Formicoidea</taxon>
        <taxon>Formicidae</taxon>
        <taxon>Ponerinae</taxon>
        <taxon>Ponerini</taxon>
        <taxon>Dinoponera</taxon>
    </lineage>
</organism>
<evidence type="ECO:0000313" key="2">
    <source>
        <dbReference type="Proteomes" id="UP000515204"/>
    </source>
</evidence>
<dbReference type="SUPFAM" id="SSF158457">
    <property type="entry name" value="Orange domain-like"/>
    <property type="match status" value="1"/>
</dbReference>
<protein>
    <submittedName>
        <fullName evidence="3">Uncharacterized protein LOC106745946</fullName>
    </submittedName>
</protein>
<feature type="compositionally biased region" description="Low complexity" evidence="1">
    <location>
        <begin position="104"/>
        <end position="119"/>
    </location>
</feature>
<dbReference type="AlphaFoldDB" id="A0A6P3XGE0"/>
<dbReference type="GeneID" id="106745946"/>
<dbReference type="OrthoDB" id="7693256at2759"/>
<dbReference type="Proteomes" id="UP000515204">
    <property type="component" value="Unplaced"/>
</dbReference>
<gene>
    <name evidence="3" type="primary">LOC106745946</name>
</gene>
<feature type="region of interest" description="Disordered" evidence="1">
    <location>
        <begin position="104"/>
        <end position="127"/>
    </location>
</feature>
<evidence type="ECO:0000313" key="3">
    <source>
        <dbReference type="RefSeq" id="XP_014477485.1"/>
    </source>
</evidence>
<evidence type="ECO:0000256" key="1">
    <source>
        <dbReference type="SAM" id="MobiDB-lite"/>
    </source>
</evidence>
<reference evidence="3" key="1">
    <citation type="submission" date="2025-08" db="UniProtKB">
        <authorList>
            <consortium name="RefSeq"/>
        </authorList>
    </citation>
    <scope>IDENTIFICATION</scope>
</reference>